<evidence type="ECO:0000256" key="4">
    <source>
        <dbReference type="ARBA" id="ARBA00022801"/>
    </source>
</evidence>
<keyword evidence="7" id="KW-0456">Lyase</keyword>
<reference evidence="9 10" key="1">
    <citation type="submission" date="2018-12" db="EMBL/GenBank/DDBJ databases">
        <authorList>
            <person name="Meng J."/>
        </authorList>
    </citation>
    <scope>NUCLEOTIDE SEQUENCE [LARGE SCALE GENOMIC DNA]</scope>
    <source>
        <strain evidence="9 10">HT111-2</strain>
    </source>
</reference>
<evidence type="ECO:0000256" key="1">
    <source>
        <dbReference type="ARBA" id="ARBA00008136"/>
    </source>
</evidence>
<dbReference type="GO" id="GO:0006508">
    <property type="term" value="P:proteolysis"/>
    <property type="evidence" value="ECO:0007669"/>
    <property type="project" value="UniProtKB-KW"/>
</dbReference>
<dbReference type="SUPFAM" id="SSF143081">
    <property type="entry name" value="BB1717-like"/>
    <property type="match status" value="1"/>
</dbReference>
<accession>A0A437STY0</accession>
<dbReference type="PANTHER" id="PTHR13604:SF0">
    <property type="entry name" value="ABASIC SITE PROCESSING PROTEIN HMCES"/>
    <property type="match status" value="1"/>
</dbReference>
<gene>
    <name evidence="9" type="ORF">EJK17_07960</name>
</gene>
<dbReference type="InterPro" id="IPR003738">
    <property type="entry name" value="SRAP"/>
</dbReference>
<evidence type="ECO:0000256" key="5">
    <source>
        <dbReference type="ARBA" id="ARBA00023124"/>
    </source>
</evidence>
<evidence type="ECO:0000256" key="8">
    <source>
        <dbReference type="RuleBase" id="RU364100"/>
    </source>
</evidence>
<dbReference type="EMBL" id="RXIA01000021">
    <property type="protein sequence ID" value="RVU70365.1"/>
    <property type="molecule type" value="Genomic_DNA"/>
</dbReference>
<organism evidence="9 10">
    <name type="scientific">Lactobacillus xujianguonis</name>
    <dbReference type="NCBI Taxonomy" id="2495899"/>
    <lineage>
        <taxon>Bacteria</taxon>
        <taxon>Bacillati</taxon>
        <taxon>Bacillota</taxon>
        <taxon>Bacilli</taxon>
        <taxon>Lactobacillales</taxon>
        <taxon>Lactobacillaceae</taxon>
        <taxon>Lactobacillus</taxon>
    </lineage>
</organism>
<comment type="caution">
    <text evidence="9">The sequence shown here is derived from an EMBL/GenBank/DDBJ whole genome shotgun (WGS) entry which is preliminary data.</text>
</comment>
<evidence type="ECO:0000313" key="10">
    <source>
        <dbReference type="Proteomes" id="UP000288291"/>
    </source>
</evidence>
<evidence type="ECO:0000256" key="6">
    <source>
        <dbReference type="ARBA" id="ARBA00023125"/>
    </source>
</evidence>
<sequence>MCNQFRVPSLSEIAQYLKKDLVLPLVEPNFTSEAQDIYPKSVAPVLLYQDGKLQLVQKSWGYPSPVDQNKPVFNARIERFYEQKTSMWDKSFARQRCLIIAQEFFESSKQTYKTNNDRTYHDRYSFSNPEQPLTLIAGIYDQDYFSMVTTQPNSDMQAIHNRMPLVIQPSELRQWLFQNFTSLIDRSNFSLTVTKQARKN</sequence>
<name>A0A437STY0_9LACO</name>
<dbReference type="Gene3D" id="3.90.1680.10">
    <property type="entry name" value="SOS response associated peptidase-like"/>
    <property type="match status" value="1"/>
</dbReference>
<keyword evidence="10" id="KW-1185">Reference proteome</keyword>
<dbReference type="AlphaFoldDB" id="A0A437STY0"/>
<dbReference type="GO" id="GO:0003697">
    <property type="term" value="F:single-stranded DNA binding"/>
    <property type="evidence" value="ECO:0007669"/>
    <property type="project" value="InterPro"/>
</dbReference>
<dbReference type="Pfam" id="PF02586">
    <property type="entry name" value="SRAP"/>
    <property type="match status" value="1"/>
</dbReference>
<keyword evidence="5" id="KW-0190">Covalent protein-DNA linkage</keyword>
<dbReference type="EC" id="3.4.-.-" evidence="8"/>
<protein>
    <recommendedName>
        <fullName evidence="8">Abasic site processing protein</fullName>
        <ecNumber evidence="8">3.4.-.-</ecNumber>
    </recommendedName>
</protein>
<evidence type="ECO:0000313" key="9">
    <source>
        <dbReference type="EMBL" id="RVU70365.1"/>
    </source>
</evidence>
<keyword evidence="6" id="KW-0238">DNA-binding</keyword>
<dbReference type="GO" id="GO:0008233">
    <property type="term" value="F:peptidase activity"/>
    <property type="evidence" value="ECO:0007669"/>
    <property type="project" value="UniProtKB-KW"/>
</dbReference>
<keyword evidence="4 8" id="KW-0378">Hydrolase</keyword>
<dbReference type="GO" id="GO:0106300">
    <property type="term" value="P:protein-DNA covalent cross-linking repair"/>
    <property type="evidence" value="ECO:0007669"/>
    <property type="project" value="InterPro"/>
</dbReference>
<keyword evidence="3" id="KW-0227">DNA damage</keyword>
<comment type="similarity">
    <text evidence="1 8">Belongs to the SOS response-associated peptidase family.</text>
</comment>
<evidence type="ECO:0000256" key="2">
    <source>
        <dbReference type="ARBA" id="ARBA00022670"/>
    </source>
</evidence>
<dbReference type="RefSeq" id="WP_103661692.1">
    <property type="nucleotide sequence ID" value="NZ_ML136889.1"/>
</dbReference>
<proteinExistence type="inferred from homology"/>
<dbReference type="Proteomes" id="UP000288291">
    <property type="component" value="Unassembled WGS sequence"/>
</dbReference>
<dbReference type="GO" id="GO:0016829">
    <property type="term" value="F:lyase activity"/>
    <property type="evidence" value="ECO:0007669"/>
    <property type="project" value="UniProtKB-KW"/>
</dbReference>
<dbReference type="PANTHER" id="PTHR13604">
    <property type="entry name" value="DC12-RELATED"/>
    <property type="match status" value="1"/>
</dbReference>
<keyword evidence="2 8" id="KW-0645">Protease</keyword>
<dbReference type="InterPro" id="IPR036590">
    <property type="entry name" value="SRAP-like"/>
</dbReference>
<evidence type="ECO:0000256" key="3">
    <source>
        <dbReference type="ARBA" id="ARBA00022763"/>
    </source>
</evidence>
<evidence type="ECO:0000256" key="7">
    <source>
        <dbReference type="ARBA" id="ARBA00023239"/>
    </source>
</evidence>